<evidence type="ECO:0008006" key="3">
    <source>
        <dbReference type="Google" id="ProtNLM"/>
    </source>
</evidence>
<accession>A0ABX2JM93</accession>
<evidence type="ECO:0000313" key="1">
    <source>
        <dbReference type="EMBL" id="NTY58809.1"/>
    </source>
</evidence>
<reference evidence="1 2" key="1">
    <citation type="submission" date="2019-05" db="EMBL/GenBank/DDBJ databases">
        <title>Mycolicibacterium sphagni ENV482 genome assembly.</title>
        <authorList>
            <person name="Chen W."/>
            <person name="Faulkner N.W."/>
            <person name="Hyman M.R."/>
        </authorList>
    </citation>
    <scope>NUCLEOTIDE SEQUENCE [LARGE SCALE GENOMIC DNA]</scope>
    <source>
        <strain evidence="1 2">ENV482</strain>
    </source>
</reference>
<dbReference type="RefSeq" id="WP_174396744.1">
    <property type="nucleotide sequence ID" value="NZ_VBSB01000003.1"/>
</dbReference>
<evidence type="ECO:0000313" key="2">
    <source>
        <dbReference type="Proteomes" id="UP000708347"/>
    </source>
</evidence>
<proteinExistence type="predicted"/>
<sequence length="150" mass="16808">MNTAIGAQLIESYLCTRQVRHFRGHHDDEYFFLVNAYHGRLHVHLRPCGPSGAAVQISITTERYYPAEQRTRVAALVEQWNDAAPRVAATVFESSDPRLIGVLAERRYRAGDTEFGPFVDQAIQSAIDLFGRLRALVVARSDDTHLLDAG</sequence>
<organism evidence="1 2">
    <name type="scientific">Mycolicibacterium sphagni</name>
    <dbReference type="NCBI Taxonomy" id="1786"/>
    <lineage>
        <taxon>Bacteria</taxon>
        <taxon>Bacillati</taxon>
        <taxon>Actinomycetota</taxon>
        <taxon>Actinomycetes</taxon>
        <taxon>Mycobacteriales</taxon>
        <taxon>Mycobacteriaceae</taxon>
        <taxon>Mycolicibacterium</taxon>
    </lineage>
</organism>
<protein>
    <recommendedName>
        <fullName evidence="3">Histidine kinase</fullName>
    </recommendedName>
</protein>
<dbReference type="EMBL" id="VBSB01000003">
    <property type="protein sequence ID" value="NTY58809.1"/>
    <property type="molecule type" value="Genomic_DNA"/>
</dbReference>
<keyword evidence="2" id="KW-1185">Reference proteome</keyword>
<dbReference type="Proteomes" id="UP000708347">
    <property type="component" value="Unassembled WGS sequence"/>
</dbReference>
<gene>
    <name evidence="1" type="ORF">FEG63_04490</name>
</gene>
<name>A0ABX2JM93_9MYCO</name>
<comment type="caution">
    <text evidence="1">The sequence shown here is derived from an EMBL/GenBank/DDBJ whole genome shotgun (WGS) entry which is preliminary data.</text>
</comment>